<dbReference type="AlphaFoldDB" id="A0A7S4DG75"/>
<dbReference type="InterPro" id="IPR011051">
    <property type="entry name" value="RmlC_Cupin_sf"/>
</dbReference>
<evidence type="ECO:0000256" key="1">
    <source>
        <dbReference type="ARBA" id="ARBA00008416"/>
    </source>
</evidence>
<comment type="similarity">
    <text evidence="1 2">Belongs to the pirin family.</text>
</comment>
<dbReference type="Pfam" id="PF17954">
    <property type="entry name" value="Pirin_C_2"/>
    <property type="match status" value="1"/>
</dbReference>
<dbReference type="PANTHER" id="PTHR43212:SF3">
    <property type="entry name" value="QUERCETIN 2,3-DIOXYGENASE"/>
    <property type="match status" value="1"/>
</dbReference>
<dbReference type="CDD" id="cd02910">
    <property type="entry name" value="cupin_Yhhw_N"/>
    <property type="match status" value="1"/>
</dbReference>
<evidence type="ECO:0000313" key="5">
    <source>
        <dbReference type="EMBL" id="CAE0647520.1"/>
    </source>
</evidence>
<proteinExistence type="inferred from homology"/>
<gene>
    <name evidence="5" type="ORF">LGLO00237_LOCUS2481</name>
</gene>
<sequence>MQARKKLRYIPNKMLAVSEPNPMWFGNKANEPNNPKWTNKNWLKSRFHFSFAEYSNYENTNFGVLRVMNDDLVQPRRGFGSHPHRNAEIVTYVVQGKLTHQDSMGTKESLGRGSIQFMTAGTGVVHSEHNLDDEPLRFIQMWLTPERSGLKPNYGSMCGSKIDSKNRWGHLVSSTSSKASTPVKIHCDANIFSAELSDEKATLDLDLAEGRQAYFLAVEGSPTISGKFGSQKLVQHDAAELSGGESFKVRKNIC</sequence>
<dbReference type="InterPro" id="IPR003829">
    <property type="entry name" value="Pirin_N_dom"/>
</dbReference>
<dbReference type="SUPFAM" id="SSF51182">
    <property type="entry name" value="RmlC-like cupins"/>
    <property type="match status" value="1"/>
</dbReference>
<protein>
    <recommendedName>
        <fullName evidence="6">Pirin N-terminal domain-containing protein</fullName>
    </recommendedName>
</protein>
<dbReference type="PANTHER" id="PTHR43212">
    <property type="entry name" value="QUERCETIN 2,3-DIOXYGENASE"/>
    <property type="match status" value="1"/>
</dbReference>
<evidence type="ECO:0000256" key="2">
    <source>
        <dbReference type="RuleBase" id="RU003457"/>
    </source>
</evidence>
<evidence type="ECO:0000259" key="4">
    <source>
        <dbReference type="Pfam" id="PF17954"/>
    </source>
</evidence>
<dbReference type="Pfam" id="PF02678">
    <property type="entry name" value="Pirin"/>
    <property type="match status" value="1"/>
</dbReference>
<feature type="domain" description="Quercetin 2,3-dioxygenase C-terminal cupin" evidence="4">
    <location>
        <begin position="177"/>
        <end position="250"/>
    </location>
</feature>
<dbReference type="EMBL" id="HBIV01003608">
    <property type="protein sequence ID" value="CAE0647520.1"/>
    <property type="molecule type" value="Transcribed_RNA"/>
</dbReference>
<name>A0A7S4DG75_9EUKA</name>
<evidence type="ECO:0000259" key="3">
    <source>
        <dbReference type="Pfam" id="PF02678"/>
    </source>
</evidence>
<evidence type="ECO:0008006" key="6">
    <source>
        <dbReference type="Google" id="ProtNLM"/>
    </source>
</evidence>
<dbReference type="InterPro" id="IPR041602">
    <property type="entry name" value="Quercetinase_C"/>
</dbReference>
<dbReference type="Gene3D" id="2.60.120.10">
    <property type="entry name" value="Jelly Rolls"/>
    <property type="match status" value="2"/>
</dbReference>
<dbReference type="InterPro" id="IPR014710">
    <property type="entry name" value="RmlC-like_jellyroll"/>
</dbReference>
<organism evidence="5">
    <name type="scientific">Lotharella globosa</name>
    <dbReference type="NCBI Taxonomy" id="91324"/>
    <lineage>
        <taxon>Eukaryota</taxon>
        <taxon>Sar</taxon>
        <taxon>Rhizaria</taxon>
        <taxon>Cercozoa</taxon>
        <taxon>Chlorarachniophyceae</taxon>
        <taxon>Lotharella</taxon>
    </lineage>
</organism>
<reference evidence="5" key="1">
    <citation type="submission" date="2021-01" db="EMBL/GenBank/DDBJ databases">
        <authorList>
            <person name="Corre E."/>
            <person name="Pelletier E."/>
            <person name="Niang G."/>
            <person name="Scheremetjew M."/>
            <person name="Finn R."/>
            <person name="Kale V."/>
            <person name="Holt S."/>
            <person name="Cochrane G."/>
            <person name="Meng A."/>
            <person name="Brown T."/>
            <person name="Cohen L."/>
        </authorList>
    </citation>
    <scope>NUCLEOTIDE SEQUENCE</scope>
    <source>
        <strain evidence="5">CCCM811</strain>
    </source>
</reference>
<dbReference type="InterPro" id="IPR012093">
    <property type="entry name" value="Pirin"/>
</dbReference>
<feature type="domain" description="Pirin N-terminal" evidence="3">
    <location>
        <begin position="38"/>
        <end position="143"/>
    </location>
</feature>
<accession>A0A7S4DG75</accession>